<proteinExistence type="predicted"/>
<gene>
    <name evidence="2" type="ORF">FBEOM_11925</name>
</gene>
<evidence type="ECO:0000313" key="2">
    <source>
        <dbReference type="EMBL" id="KAF4334229.1"/>
    </source>
</evidence>
<sequence>MQNLDPLSYTPEASKNEIRSFSVTDVHFVADLVLQDGGNHWVIFLQCGPEASVRLEAVPGAYPGREGYLARLDIIPHSYGMARHSHKTVTIHPCTPGLTVGQFIDAIVRADNHRYEFTQAGRGCGGWVRDQFYVFIQNGLIPAGYEAQLESAIGTFWKENVAQSAWPLTYGTYLKARSNERKGKKKKTRG</sequence>
<reference evidence="2" key="1">
    <citation type="journal article" date="2017" name="Mycologia">
        <title>Fusarium algeriense, sp. nov., a novel toxigenic crown rot pathogen of durum wheat from Algeria is nested in the Fusarium burgessii species complex.</title>
        <authorList>
            <person name="Laraba I."/>
            <person name="Keddad A."/>
            <person name="Boureghda H."/>
            <person name="Abdallah N."/>
            <person name="Vaughan M.M."/>
            <person name="Proctor R.H."/>
            <person name="Busman M."/>
            <person name="O'Donnell K."/>
        </authorList>
    </citation>
    <scope>NUCLEOTIDE SEQUENCE</scope>
    <source>
        <strain evidence="2">NRRL 25174</strain>
    </source>
</reference>
<dbReference type="AlphaFoldDB" id="A0A9P5DTI6"/>
<dbReference type="Pfam" id="PF24968">
    <property type="entry name" value="DUF7770"/>
    <property type="match status" value="1"/>
</dbReference>
<organism evidence="2 3">
    <name type="scientific">Fusarium beomiforme</name>
    <dbReference type="NCBI Taxonomy" id="44412"/>
    <lineage>
        <taxon>Eukaryota</taxon>
        <taxon>Fungi</taxon>
        <taxon>Dikarya</taxon>
        <taxon>Ascomycota</taxon>
        <taxon>Pezizomycotina</taxon>
        <taxon>Sordariomycetes</taxon>
        <taxon>Hypocreomycetidae</taxon>
        <taxon>Hypocreales</taxon>
        <taxon>Nectriaceae</taxon>
        <taxon>Fusarium</taxon>
        <taxon>Fusarium burgessii species complex</taxon>
    </lineage>
</organism>
<evidence type="ECO:0000313" key="3">
    <source>
        <dbReference type="Proteomes" id="UP000730481"/>
    </source>
</evidence>
<accession>A0A9P5DTI6</accession>
<keyword evidence="3" id="KW-1185">Reference proteome</keyword>
<dbReference type="OrthoDB" id="3527137at2759"/>
<protein>
    <recommendedName>
        <fullName evidence="1">DUF7770 domain-containing protein</fullName>
    </recommendedName>
</protein>
<reference evidence="2" key="2">
    <citation type="submission" date="2020-02" db="EMBL/GenBank/DDBJ databases">
        <title>Identification and distribution of gene clusters putatively required for synthesis of sphingolipid metabolism inhibitors in phylogenetically diverse species of the filamentous fungus Fusarium.</title>
        <authorList>
            <person name="Kim H.-S."/>
            <person name="Busman M."/>
            <person name="Brown D.W."/>
            <person name="Divon H."/>
            <person name="Uhlig S."/>
            <person name="Proctor R.H."/>
        </authorList>
    </citation>
    <scope>NUCLEOTIDE SEQUENCE</scope>
    <source>
        <strain evidence="2">NRRL 25174</strain>
    </source>
</reference>
<dbReference type="EMBL" id="PVQB02000715">
    <property type="protein sequence ID" value="KAF4334229.1"/>
    <property type="molecule type" value="Genomic_DNA"/>
</dbReference>
<comment type="caution">
    <text evidence="2">The sequence shown here is derived from an EMBL/GenBank/DDBJ whole genome shotgun (WGS) entry which is preliminary data.</text>
</comment>
<dbReference type="InterPro" id="IPR056672">
    <property type="entry name" value="DUF7770"/>
</dbReference>
<dbReference type="Proteomes" id="UP000730481">
    <property type="component" value="Unassembled WGS sequence"/>
</dbReference>
<feature type="domain" description="DUF7770" evidence="1">
    <location>
        <begin position="26"/>
        <end position="174"/>
    </location>
</feature>
<name>A0A9P5DTI6_9HYPO</name>
<evidence type="ECO:0000259" key="1">
    <source>
        <dbReference type="Pfam" id="PF24968"/>
    </source>
</evidence>